<dbReference type="Gene3D" id="3.40.50.1820">
    <property type="entry name" value="alpha/beta hydrolase"/>
    <property type="match status" value="1"/>
</dbReference>
<evidence type="ECO:0000313" key="4">
    <source>
        <dbReference type="Proteomes" id="UP000332933"/>
    </source>
</evidence>
<dbReference type="AlphaFoldDB" id="A0A485KQQ8"/>
<dbReference type="PANTHER" id="PTHR22538">
    <property type="entry name" value="CILIA- AND FLAGELLA-ASSOCIATED PROTEIN 74"/>
    <property type="match status" value="1"/>
</dbReference>
<gene>
    <name evidence="3" type="primary">Aste57867_10324</name>
    <name evidence="2" type="ORF">As57867_010284</name>
    <name evidence="3" type="ORF">ASTE57867_10324</name>
</gene>
<dbReference type="SUPFAM" id="SSF53474">
    <property type="entry name" value="alpha/beta-Hydrolases"/>
    <property type="match status" value="1"/>
</dbReference>
<sequence length="568" mass="60426">MPPAQDNTMQSPESFVALSTSATPTKSAHGKRFRWVAGIAAACGIVGLTVGLVALTKTDNSYHSVSTALQQTTALKINLVIKQTTMVPVGGANTATIYAIPSATSTDGHLQFDATVAFPDPVDADRTIEYTIVANKAYMATRVGDDLTSVQCVDPAQVPSFSLIQTSLAQATVVDSVQIADAAVQGGACDGTWLQAKFMGERYVACKSFADQITSIEGQDVSLTIEYVDDSSAFPAIQVPTAVDGSRAMCADLPVAPIESKSLTQRATEAMDVMSLTPRTASIFSPSCGCKLPKKKPCLFVHGLGNLFAGEMTNSFPFYWGWIHDNAPCCSSIKFVHFDTINQGWDDTKLQDQFCDAALQVSAGASGNTLGDLLLVTHSMGNTIASGAIASGRCQADASKLTWVSLAAPMQGSKTVNLMQYECTTGGWNSIIKDPATFLGVCPPARAFVSMQHMSTVNQDMHAKFTAAQNVRTKYVTHAACGNNDWGLNTIYSLPLFTVGEWAKHDSANDGLVDWNSCTAGLNPSAFGGSTTSKFYAGPLNHADLTFRNIDGLFGDNRKPTKWFKCAV</sequence>
<reference evidence="3 4" key="1">
    <citation type="submission" date="2019-03" db="EMBL/GenBank/DDBJ databases">
        <authorList>
            <person name="Gaulin E."/>
            <person name="Dumas B."/>
        </authorList>
    </citation>
    <scope>NUCLEOTIDE SEQUENCE [LARGE SCALE GENOMIC DNA]</scope>
    <source>
        <strain evidence="3">CBS 568.67</strain>
    </source>
</reference>
<keyword evidence="4" id="KW-1185">Reference proteome</keyword>
<dbReference type="PANTHER" id="PTHR22538:SF1">
    <property type="entry name" value="VWFD DOMAIN-CONTAINING PROTEIN"/>
    <property type="match status" value="1"/>
</dbReference>
<reference evidence="2" key="2">
    <citation type="submission" date="2019-06" db="EMBL/GenBank/DDBJ databases">
        <title>Genomics analysis of Aphanomyces spp. identifies a new class of oomycete effector associated with host adaptation.</title>
        <authorList>
            <person name="Gaulin E."/>
        </authorList>
    </citation>
    <scope>NUCLEOTIDE SEQUENCE</scope>
    <source>
        <strain evidence="2">CBS 578.67</strain>
    </source>
</reference>
<dbReference type="Proteomes" id="UP000332933">
    <property type="component" value="Unassembled WGS sequence"/>
</dbReference>
<keyword evidence="1" id="KW-1133">Transmembrane helix</keyword>
<keyword evidence="1" id="KW-0472">Membrane</keyword>
<feature type="transmembrane region" description="Helical" evidence="1">
    <location>
        <begin position="35"/>
        <end position="55"/>
    </location>
</feature>
<dbReference type="EMBL" id="VJMH01005198">
    <property type="protein sequence ID" value="KAF0699088.1"/>
    <property type="molecule type" value="Genomic_DNA"/>
</dbReference>
<evidence type="ECO:0000256" key="1">
    <source>
        <dbReference type="SAM" id="Phobius"/>
    </source>
</evidence>
<name>A0A485KQQ8_9STRA</name>
<evidence type="ECO:0000313" key="2">
    <source>
        <dbReference type="EMBL" id="KAF0699088.1"/>
    </source>
</evidence>
<protein>
    <submittedName>
        <fullName evidence="3">Aste57867_10324 protein</fullName>
    </submittedName>
</protein>
<organism evidence="3 4">
    <name type="scientific">Aphanomyces stellatus</name>
    <dbReference type="NCBI Taxonomy" id="120398"/>
    <lineage>
        <taxon>Eukaryota</taxon>
        <taxon>Sar</taxon>
        <taxon>Stramenopiles</taxon>
        <taxon>Oomycota</taxon>
        <taxon>Saprolegniomycetes</taxon>
        <taxon>Saprolegniales</taxon>
        <taxon>Verrucalvaceae</taxon>
        <taxon>Aphanomyces</taxon>
    </lineage>
</organism>
<dbReference type="OrthoDB" id="95392at2759"/>
<proteinExistence type="predicted"/>
<dbReference type="EMBL" id="CAADRA010005219">
    <property type="protein sequence ID" value="VFT87198.1"/>
    <property type="molecule type" value="Genomic_DNA"/>
</dbReference>
<dbReference type="InterPro" id="IPR029058">
    <property type="entry name" value="AB_hydrolase_fold"/>
</dbReference>
<accession>A0A485KQQ8</accession>
<evidence type="ECO:0000313" key="3">
    <source>
        <dbReference type="EMBL" id="VFT87198.1"/>
    </source>
</evidence>
<keyword evidence="1" id="KW-0812">Transmembrane</keyword>